<keyword evidence="3" id="KW-1185">Reference proteome</keyword>
<sequence length="51" mass="5777">MARELKTGKAQGVTPEDFNERVKRLLADKPDPRKAEPARKNFKASKPLVRS</sequence>
<proteinExistence type="predicted"/>
<dbReference type="GeneID" id="51929732"/>
<dbReference type="EMBL" id="JBEPNW010000003">
    <property type="protein sequence ID" value="MET3869679.1"/>
    <property type="molecule type" value="Genomic_DNA"/>
</dbReference>
<feature type="region of interest" description="Disordered" evidence="1">
    <location>
        <begin position="25"/>
        <end position="51"/>
    </location>
</feature>
<organism evidence="2 3">
    <name type="scientific">Methylobacterium radiotolerans</name>
    <dbReference type="NCBI Taxonomy" id="31998"/>
    <lineage>
        <taxon>Bacteria</taxon>
        <taxon>Pseudomonadati</taxon>
        <taxon>Pseudomonadota</taxon>
        <taxon>Alphaproteobacteria</taxon>
        <taxon>Hyphomicrobiales</taxon>
        <taxon>Methylobacteriaceae</taxon>
        <taxon>Methylobacterium</taxon>
    </lineage>
</organism>
<feature type="region of interest" description="Disordered" evidence="1">
    <location>
        <begin position="1"/>
        <end position="20"/>
    </location>
</feature>
<gene>
    <name evidence="2" type="ORF">ABIC20_007057</name>
</gene>
<evidence type="ECO:0000313" key="2">
    <source>
        <dbReference type="EMBL" id="MET3869679.1"/>
    </source>
</evidence>
<comment type="caution">
    <text evidence="2">The sequence shown here is derived from an EMBL/GenBank/DDBJ whole genome shotgun (WGS) entry which is preliminary data.</text>
</comment>
<accession>A0ABV2NT14</accession>
<protein>
    <submittedName>
        <fullName evidence="2">Uncharacterized protein</fullName>
    </submittedName>
</protein>
<dbReference type="RefSeq" id="WP_012329749.1">
    <property type="nucleotide sequence ID" value="NZ_BJXP01000046.1"/>
</dbReference>
<name>A0ABV2NT14_9HYPH</name>
<reference evidence="2 3" key="1">
    <citation type="submission" date="2024-06" db="EMBL/GenBank/DDBJ databases">
        <title>Genomics of switchgrass bacterial isolates.</title>
        <authorList>
            <person name="Shade A."/>
        </authorList>
    </citation>
    <scope>NUCLEOTIDE SEQUENCE [LARGE SCALE GENOMIC DNA]</scope>
    <source>
        <strain evidence="2 3">PvP084</strain>
    </source>
</reference>
<evidence type="ECO:0000256" key="1">
    <source>
        <dbReference type="SAM" id="MobiDB-lite"/>
    </source>
</evidence>
<evidence type="ECO:0000313" key="3">
    <source>
        <dbReference type="Proteomes" id="UP001549119"/>
    </source>
</evidence>
<dbReference type="Proteomes" id="UP001549119">
    <property type="component" value="Unassembled WGS sequence"/>
</dbReference>
<feature type="compositionally biased region" description="Basic and acidic residues" evidence="1">
    <location>
        <begin position="25"/>
        <end position="39"/>
    </location>
</feature>